<dbReference type="HOGENOM" id="CLU_2153015_0_0_11"/>
<dbReference type="PATRIC" id="fig|749927.5.peg.3460"/>
<organism evidence="2 3">
    <name type="scientific">Amycolatopsis mediterranei (strain U-32)</name>
    <dbReference type="NCBI Taxonomy" id="749927"/>
    <lineage>
        <taxon>Bacteria</taxon>
        <taxon>Bacillati</taxon>
        <taxon>Actinomycetota</taxon>
        <taxon>Actinomycetes</taxon>
        <taxon>Pseudonocardiales</taxon>
        <taxon>Pseudonocardiaceae</taxon>
        <taxon>Amycolatopsis</taxon>
    </lineage>
</organism>
<dbReference type="EMBL" id="CP002000">
    <property type="protein sequence ID" value="ADJ45137.1"/>
    <property type="molecule type" value="Genomic_DNA"/>
</dbReference>
<evidence type="ECO:0000313" key="2">
    <source>
        <dbReference type="EMBL" id="ADJ45137.1"/>
    </source>
</evidence>
<evidence type="ECO:0000313" key="3">
    <source>
        <dbReference type="Proteomes" id="UP000000328"/>
    </source>
</evidence>
<name>A0A0H3D4L5_AMYMU</name>
<gene>
    <name evidence="2" type="ordered locus">AMED_3351</name>
</gene>
<dbReference type="KEGG" id="amd:AMED_3351"/>
<feature type="region of interest" description="Disordered" evidence="1">
    <location>
        <begin position="48"/>
        <end position="73"/>
    </location>
</feature>
<accession>A0A0H3D4L5</accession>
<dbReference type="Proteomes" id="UP000000328">
    <property type="component" value="Chromosome"/>
</dbReference>
<dbReference type="OrthoDB" id="5513277at2"/>
<dbReference type="RefSeq" id="WP_013225209.1">
    <property type="nucleotide sequence ID" value="NC_014318.1"/>
</dbReference>
<dbReference type="AlphaFoldDB" id="A0A0H3D4L5"/>
<sequence length="111" mass="12579">MIGKFKNARSEERYLATYDEIAARRPVPVRDLDIGTRHRVFAVDTLGEPGRSRARRGRCPPPRSARTGWPTSAREVEQRVKALNPLFDVEIVPRATHARPLQRPSVRIPTG</sequence>
<reference evidence="2 3" key="1">
    <citation type="journal article" date="2010" name="Cell Res.">
        <title>Complete genome sequence of the rifamycin SV-producing Amycolatopsis mediterranei U32 revealed its genetic characteristics in phylogeny and metabolism.</title>
        <authorList>
            <person name="Zhao W."/>
            <person name="Zhong Y."/>
            <person name="Yuan H."/>
            <person name="Wang J."/>
            <person name="Zheng H."/>
            <person name="Wang Y."/>
            <person name="Cen X."/>
            <person name="Xu F."/>
            <person name="Bai J."/>
            <person name="Han X."/>
            <person name="Lu G."/>
            <person name="Zhu Y."/>
            <person name="Shao Z."/>
            <person name="Yan H."/>
            <person name="Li C."/>
            <person name="Peng N."/>
            <person name="Zhang Z."/>
            <person name="Zhang Y."/>
            <person name="Lin W."/>
            <person name="Fan Y."/>
            <person name="Qin Z."/>
            <person name="Hu Y."/>
            <person name="Zhu B."/>
            <person name="Wang S."/>
            <person name="Ding X."/>
            <person name="Zhao G.P."/>
        </authorList>
    </citation>
    <scope>NUCLEOTIDE SEQUENCE [LARGE SCALE GENOMIC DNA]</scope>
    <source>
        <strain evidence="3">U-32</strain>
    </source>
</reference>
<proteinExistence type="predicted"/>
<evidence type="ECO:0000256" key="1">
    <source>
        <dbReference type="SAM" id="MobiDB-lite"/>
    </source>
</evidence>
<dbReference type="GeneID" id="92871105"/>
<protein>
    <submittedName>
        <fullName evidence="2">Uncharacterized protein</fullName>
    </submittedName>
</protein>